<dbReference type="InterPro" id="IPR000477">
    <property type="entry name" value="RT_dom"/>
</dbReference>
<dbReference type="InterPro" id="IPR030931">
    <property type="entry name" value="Group_II_RT_mat"/>
</dbReference>
<dbReference type="PATRIC" id="fig|1297742.4.peg.2446"/>
<name>A0A0H4WPT6_9BACT</name>
<dbReference type="PROSITE" id="PS50878">
    <property type="entry name" value="RT_POL"/>
    <property type="match status" value="1"/>
</dbReference>
<organism evidence="4 5">
    <name type="scientific">Pseudomyxococcus hansupus</name>
    <dbReference type="NCBI Taxonomy" id="1297742"/>
    <lineage>
        <taxon>Bacteria</taxon>
        <taxon>Pseudomonadati</taxon>
        <taxon>Myxococcota</taxon>
        <taxon>Myxococcia</taxon>
        <taxon>Myxococcales</taxon>
        <taxon>Cystobacterineae</taxon>
        <taxon>Myxococcaceae</taxon>
        <taxon>Pseudomyxococcus</taxon>
    </lineage>
</organism>
<dbReference type="PANTHER" id="PTHR34047">
    <property type="entry name" value="NUCLEAR INTRON MATURASE 1, MITOCHONDRIAL-RELATED"/>
    <property type="match status" value="1"/>
</dbReference>
<feature type="domain" description="Reverse transcriptase" evidence="3">
    <location>
        <begin position="69"/>
        <end position="319"/>
    </location>
</feature>
<dbReference type="InterPro" id="IPR043502">
    <property type="entry name" value="DNA/RNA_pol_sf"/>
</dbReference>
<dbReference type="CDD" id="cd01651">
    <property type="entry name" value="RT_G2_intron"/>
    <property type="match status" value="1"/>
</dbReference>
<dbReference type="SUPFAM" id="SSF56672">
    <property type="entry name" value="DNA/RNA polymerases"/>
    <property type="match status" value="1"/>
</dbReference>
<dbReference type="EMBL" id="CP012109">
    <property type="protein sequence ID" value="AKQ65511.1"/>
    <property type="molecule type" value="Genomic_DNA"/>
</dbReference>
<evidence type="ECO:0000256" key="1">
    <source>
        <dbReference type="ARBA" id="ARBA00034120"/>
    </source>
</evidence>
<dbReference type="Pfam" id="PF00078">
    <property type="entry name" value="RVT_1"/>
    <property type="match status" value="1"/>
</dbReference>
<dbReference type="PANTHER" id="PTHR34047:SF8">
    <property type="entry name" value="PROTEIN YKFC"/>
    <property type="match status" value="1"/>
</dbReference>
<keyword evidence="5" id="KW-1185">Reference proteome</keyword>
<evidence type="ECO:0000256" key="2">
    <source>
        <dbReference type="SAM" id="MobiDB-lite"/>
    </source>
</evidence>
<feature type="compositionally biased region" description="Basic and acidic residues" evidence="2">
    <location>
        <begin position="10"/>
        <end position="28"/>
    </location>
</feature>
<comment type="similarity">
    <text evidence="1">Belongs to the bacterial reverse transcriptase family.</text>
</comment>
<sequence length="414" mass="48540">MRRRSRGCRRSVDRGRRRQGIEPRKQDIQDADAVIRSGRQHARGRHGEPEDGVTWEAYREGLEDNLQSLHGRLHRGAYRARPSRRVYIPKADGRQRPLGVAALEDKLVQRSLVKVMNAVYEEDFLGFSYGFRPGRSQHHALDALAVGLQRMKVSWVLDADIRGFLDAIDHGWMLKFLEHRIADKRVLRLIQKWLGAGVMEKGKWMQTEEGTPQGATISPLLANIYLHYVLDLWAQQWRKRWARGSIIIVRYADDFVVGFQFYSDAERFQVALRERLRKFSLELHPEKTRLLLFGRYAAKMREERGLGKPETFDFLGLTHICGRTRSGKFLLRRHTMRRRMRAKLREVKAELQRRRHLPIPEQGAWLRVVVRGYFAYHAVPTNIMALSSFRTQLAHLWHRALQRRSQRAGMNWGE</sequence>
<dbReference type="RefSeq" id="WP_021780895.1">
    <property type="nucleotide sequence ID" value="NZ_CP012109.1"/>
</dbReference>
<dbReference type="eggNOG" id="COG3344">
    <property type="taxonomic scope" value="Bacteria"/>
</dbReference>
<proteinExistence type="inferred from homology"/>
<dbReference type="Proteomes" id="UP000009026">
    <property type="component" value="Chromosome"/>
</dbReference>
<accession>A0A0H4WPT6</accession>
<feature type="region of interest" description="Disordered" evidence="2">
    <location>
        <begin position="1"/>
        <end position="32"/>
    </location>
</feature>
<dbReference type="NCBIfam" id="TIGR04416">
    <property type="entry name" value="group_II_RT_mat"/>
    <property type="match status" value="1"/>
</dbReference>
<evidence type="ECO:0000259" key="3">
    <source>
        <dbReference type="PROSITE" id="PS50878"/>
    </source>
</evidence>
<dbReference type="KEGG" id="mym:A176_002423"/>
<dbReference type="InterPro" id="IPR051083">
    <property type="entry name" value="GrpII_Intron_Splice-Mob/Def"/>
</dbReference>
<reference evidence="4 5" key="1">
    <citation type="journal article" date="2016" name="PLoS ONE">
        <title>Complete Genome Sequence and Comparative Genomics of a Novel Myxobacterium Myxococcus hansupus.</title>
        <authorList>
            <person name="Sharma G."/>
            <person name="Narwani T."/>
            <person name="Subramanian S."/>
        </authorList>
    </citation>
    <scope>NUCLEOTIDE SEQUENCE [LARGE SCALE GENOMIC DNA]</scope>
    <source>
        <strain evidence="5">mixupus</strain>
    </source>
</reference>
<protein>
    <submittedName>
        <fullName evidence="4">Mobile element protein</fullName>
    </submittedName>
</protein>
<dbReference type="STRING" id="1297742.A176_002423"/>
<dbReference type="AlphaFoldDB" id="A0A0H4WPT6"/>
<gene>
    <name evidence="4" type="ORF">A176_002423</name>
</gene>
<evidence type="ECO:0000313" key="5">
    <source>
        <dbReference type="Proteomes" id="UP000009026"/>
    </source>
</evidence>
<evidence type="ECO:0000313" key="4">
    <source>
        <dbReference type="EMBL" id="AKQ65511.1"/>
    </source>
</evidence>